<organism evidence="3 4">
    <name type="scientific">Aphanothece hegewaldii CCALA 016</name>
    <dbReference type="NCBI Taxonomy" id="2107694"/>
    <lineage>
        <taxon>Bacteria</taxon>
        <taxon>Bacillati</taxon>
        <taxon>Cyanobacteriota</taxon>
        <taxon>Cyanophyceae</taxon>
        <taxon>Oscillatoriophycideae</taxon>
        <taxon>Chroococcales</taxon>
        <taxon>Aphanothecaceae</taxon>
        <taxon>Aphanothece</taxon>
    </lineage>
</organism>
<dbReference type="Pfam" id="PF03743">
    <property type="entry name" value="TrbI"/>
    <property type="match status" value="1"/>
</dbReference>
<feature type="region of interest" description="Disordered" evidence="1">
    <location>
        <begin position="1"/>
        <end position="57"/>
    </location>
</feature>
<reference evidence="3 4" key="1">
    <citation type="submission" date="2018-03" db="EMBL/GenBank/DDBJ databases">
        <title>The ancient ancestry and fast evolution of plastids.</title>
        <authorList>
            <person name="Moore K.R."/>
            <person name="Magnabosco C."/>
            <person name="Momper L."/>
            <person name="Gold D.A."/>
            <person name="Bosak T."/>
            <person name="Fournier G.P."/>
        </authorList>
    </citation>
    <scope>NUCLEOTIDE SEQUENCE [LARGE SCALE GENOMIC DNA]</scope>
    <source>
        <strain evidence="3 4">CCALA 016</strain>
    </source>
</reference>
<comment type="caution">
    <text evidence="3">The sequence shown here is derived from an EMBL/GenBank/DDBJ whole genome shotgun (WGS) entry which is preliminary data.</text>
</comment>
<gene>
    <name evidence="3" type="ORF">C7H19_19940</name>
</gene>
<dbReference type="RefSeq" id="WP_106458678.1">
    <property type="nucleotide sequence ID" value="NZ_PXOH01000030.1"/>
</dbReference>
<keyword evidence="4" id="KW-1185">Reference proteome</keyword>
<reference evidence="3 4" key="2">
    <citation type="submission" date="2018-03" db="EMBL/GenBank/DDBJ databases">
        <authorList>
            <person name="Keele B.F."/>
        </authorList>
    </citation>
    <scope>NUCLEOTIDE SEQUENCE [LARGE SCALE GENOMIC DNA]</scope>
    <source>
        <strain evidence="3 4">CCALA 016</strain>
    </source>
</reference>
<evidence type="ECO:0000256" key="2">
    <source>
        <dbReference type="SAM" id="Phobius"/>
    </source>
</evidence>
<keyword evidence="2" id="KW-0812">Transmembrane</keyword>
<name>A0A2T1LTA8_9CHRO</name>
<dbReference type="AlphaFoldDB" id="A0A2T1LTA8"/>
<feature type="compositionally biased region" description="Polar residues" evidence="1">
    <location>
        <begin position="1"/>
        <end position="13"/>
    </location>
</feature>
<accession>A0A2T1LTA8</accession>
<dbReference type="Proteomes" id="UP000239001">
    <property type="component" value="Unassembled WGS sequence"/>
</dbReference>
<keyword evidence="2" id="KW-1133">Transmembrane helix</keyword>
<evidence type="ECO:0000313" key="4">
    <source>
        <dbReference type="Proteomes" id="UP000239001"/>
    </source>
</evidence>
<protein>
    <recommendedName>
        <fullName evidence="5">Conjugal transfer protein TrbI</fullName>
    </recommendedName>
</protein>
<proteinExistence type="predicted"/>
<evidence type="ECO:0008006" key="5">
    <source>
        <dbReference type="Google" id="ProtNLM"/>
    </source>
</evidence>
<feature type="compositionally biased region" description="Acidic residues" evidence="1">
    <location>
        <begin position="30"/>
        <end position="44"/>
    </location>
</feature>
<sequence>MTQTVEPTQTKEWSPQEIHELLGLTVPSETFEEEEREVETEVLGEETKPENPKRKGFAKNPWLKLGLISLITGTGALFVGLVLLKGTTLKLQPTATTGADPNSSSGNPAASKEDTLQQRNAKLTGEVAIAQQKEQLKAIKAKVDQQQIEKVPQVKVEQPVTVPTPVIVAPSPSPPKVVSSEPVSRSVVYSAKPVALPPPVTIPQPRSQPRVPSQRLPFVSSISSTQKSDPIAQWQTLATLGSYGNGVGKTENSSVPVSELIPLDPPKVAKSPKVADYSTAMQPQLQAGQTVSARLLTPIIWADGLPSDRFVVQLTEPLNDRGGEKILPEGTEVIFSVQQVHSSGMVIAQSVSVIVEGQEYPVPSDGLKLRRKKGKPLLAQLAKNNQGQIAGRDAMSFFFGALGKVGEISNRPTSSSSYSSFAGSSTSVNYGSPNYLGAVLEGGFSPLVQQIQQRNQAAIQALQNQPALWWVGSGAELEIQIERSFSLGESDEGTFQ</sequence>
<feature type="transmembrane region" description="Helical" evidence="2">
    <location>
        <begin position="62"/>
        <end position="84"/>
    </location>
</feature>
<feature type="compositionally biased region" description="Polar residues" evidence="1">
    <location>
        <begin position="93"/>
        <end position="108"/>
    </location>
</feature>
<evidence type="ECO:0000256" key="1">
    <source>
        <dbReference type="SAM" id="MobiDB-lite"/>
    </source>
</evidence>
<dbReference type="EMBL" id="PXOH01000030">
    <property type="protein sequence ID" value="PSF33444.1"/>
    <property type="molecule type" value="Genomic_DNA"/>
</dbReference>
<dbReference type="InterPro" id="IPR005498">
    <property type="entry name" value="T4SS_VirB10/TraB/TrbI"/>
</dbReference>
<evidence type="ECO:0000313" key="3">
    <source>
        <dbReference type="EMBL" id="PSF33444.1"/>
    </source>
</evidence>
<keyword evidence="2" id="KW-0472">Membrane</keyword>
<dbReference type="OrthoDB" id="465746at2"/>
<feature type="region of interest" description="Disordered" evidence="1">
    <location>
        <begin position="93"/>
        <end position="116"/>
    </location>
</feature>